<dbReference type="PANTHER" id="PTHR42773">
    <property type="entry name" value="METALLO-BETA-LACTAMASE-RELATED"/>
    <property type="match status" value="1"/>
</dbReference>
<dbReference type="SUPFAM" id="SSF56281">
    <property type="entry name" value="Metallo-hydrolase/oxidoreductase"/>
    <property type="match status" value="1"/>
</dbReference>
<dbReference type="InterPro" id="IPR036866">
    <property type="entry name" value="RibonucZ/Hydroxyglut_hydro"/>
</dbReference>
<dbReference type="Pfam" id="PF00753">
    <property type="entry name" value="Lactamase_B"/>
    <property type="match status" value="1"/>
</dbReference>
<dbReference type="CDD" id="cd07727">
    <property type="entry name" value="YmaE-like_MBL-fold"/>
    <property type="match status" value="1"/>
</dbReference>
<dbReference type="EMBL" id="JBJQOH010000003">
    <property type="protein sequence ID" value="KAL3692650.1"/>
    <property type="molecule type" value="Genomic_DNA"/>
</dbReference>
<accession>A0ABD3HQV7</accession>
<evidence type="ECO:0000259" key="1">
    <source>
        <dbReference type="SMART" id="SM00849"/>
    </source>
</evidence>
<dbReference type="AlphaFoldDB" id="A0ABD3HQV7"/>
<dbReference type="Gene3D" id="3.60.15.10">
    <property type="entry name" value="Ribonuclease Z/Hydroxyacylglutathione hydrolase-like"/>
    <property type="match status" value="1"/>
</dbReference>
<dbReference type="SMART" id="SM00849">
    <property type="entry name" value="Lactamase_B"/>
    <property type="match status" value="1"/>
</dbReference>
<evidence type="ECO:0000313" key="3">
    <source>
        <dbReference type="Proteomes" id="UP001633002"/>
    </source>
</evidence>
<name>A0ABD3HQV7_9MARC</name>
<dbReference type="Proteomes" id="UP001633002">
    <property type="component" value="Unassembled WGS sequence"/>
</dbReference>
<gene>
    <name evidence="2" type="ORF">R1sor_006301</name>
</gene>
<dbReference type="Pfam" id="PF13370">
    <property type="entry name" value="Fer4_13"/>
    <property type="match status" value="1"/>
</dbReference>
<keyword evidence="3" id="KW-1185">Reference proteome</keyword>
<dbReference type="SUPFAM" id="SSF54862">
    <property type="entry name" value="4Fe-4S ferredoxins"/>
    <property type="match status" value="1"/>
</dbReference>
<organism evidence="2 3">
    <name type="scientific">Riccia sorocarpa</name>
    <dbReference type="NCBI Taxonomy" id="122646"/>
    <lineage>
        <taxon>Eukaryota</taxon>
        <taxon>Viridiplantae</taxon>
        <taxon>Streptophyta</taxon>
        <taxon>Embryophyta</taxon>
        <taxon>Marchantiophyta</taxon>
        <taxon>Marchantiopsida</taxon>
        <taxon>Marchantiidae</taxon>
        <taxon>Marchantiales</taxon>
        <taxon>Ricciaceae</taxon>
        <taxon>Riccia</taxon>
    </lineage>
</organism>
<proteinExistence type="predicted"/>
<sequence length="357" mass="40389">MERGALRMSGLASGGGVVLGKGILPELSKFPRQVNTNGGSSSRGRTQNFQIRAVSTEPSTRGLRARREQNVEGEFYVDRTCIDCDTCRWMAPETFRRDGEQSAVYNQPSTPESRLRSLQALVSCPTGSIRTVTPAKDVVQAQETFPLPIHDELPGVFHCGFHSEKSFAATSYFIQRQDGNILVDSPRYTERLAKRLDQLGGVKYMFLTHKDDIADHKRWQKRFDCERIIHTLEIVPGTEDVEVKLEGTGPWNLGDDVELIFTPGHTRGHVCLFLKDRKVMFAGDHVSASTHYELEMTTDYNWFSVEKQVESLEALIPFDFTWVLPGHGRRKSFKDVDEKNAAIRKILSKFRGSGRYN</sequence>
<dbReference type="PANTHER" id="PTHR42773:SF1">
    <property type="entry name" value="METALLO-BETA-LACTAMASE FAMILY PROTEIN"/>
    <property type="match status" value="1"/>
</dbReference>
<dbReference type="InterPro" id="IPR001279">
    <property type="entry name" value="Metallo-B-lactamas"/>
</dbReference>
<feature type="domain" description="Metallo-beta-lactamase" evidence="1">
    <location>
        <begin position="168"/>
        <end position="327"/>
    </location>
</feature>
<comment type="caution">
    <text evidence="2">The sequence shown here is derived from an EMBL/GenBank/DDBJ whole genome shotgun (WGS) entry which is preliminary data.</text>
</comment>
<dbReference type="Gene3D" id="3.30.70.20">
    <property type="match status" value="1"/>
</dbReference>
<protein>
    <recommendedName>
        <fullName evidence="1">Metallo-beta-lactamase domain-containing protein</fullName>
    </recommendedName>
</protein>
<reference evidence="2 3" key="1">
    <citation type="submission" date="2024-09" db="EMBL/GenBank/DDBJ databases">
        <title>Chromosome-scale assembly of Riccia sorocarpa.</title>
        <authorList>
            <person name="Paukszto L."/>
        </authorList>
    </citation>
    <scope>NUCLEOTIDE SEQUENCE [LARGE SCALE GENOMIC DNA]</scope>
    <source>
        <strain evidence="2">LP-2024</strain>
        <tissue evidence="2">Aerial parts of the thallus</tissue>
    </source>
</reference>
<evidence type="ECO:0000313" key="2">
    <source>
        <dbReference type="EMBL" id="KAL3692650.1"/>
    </source>
</evidence>